<dbReference type="AlphaFoldDB" id="D8JVT9"/>
<accession>D8JVT9</accession>
<reference evidence="2" key="1">
    <citation type="journal article" date="2011" name="J. Bacteriol.">
        <title>Genome sequences of eight morphologically diverse alphaproteobacteria.</title>
        <authorList>
            <consortium name="US DOE Joint Genome Institute"/>
            <person name="Brown P.J."/>
            <person name="Kysela D.T."/>
            <person name="Buechlein A."/>
            <person name="Hemmerich C."/>
            <person name="Brun Y.V."/>
        </authorList>
    </citation>
    <scope>NUCLEOTIDE SEQUENCE [LARGE SCALE GENOMIC DNA]</scope>
    <source>
        <strain evidence="2">ATCC 51888 / DSM 1869 / NCIB 11706 / TK 0415</strain>
    </source>
</reference>
<keyword evidence="2" id="KW-1185">Reference proteome</keyword>
<dbReference type="RefSeq" id="WP_013215193.1">
    <property type="nucleotide sequence ID" value="NC_014313.1"/>
</dbReference>
<name>D8JVT9_HYPDA</name>
<protein>
    <submittedName>
        <fullName evidence="1">Restriction alleviation protein, Lar family</fullName>
    </submittedName>
</protein>
<evidence type="ECO:0000313" key="2">
    <source>
        <dbReference type="Proteomes" id="UP000002033"/>
    </source>
</evidence>
<gene>
    <name evidence="1" type="ordered locus">Hden_1164</name>
</gene>
<dbReference type="HOGENOM" id="CLU_2537995_0_0_5"/>
<sequence>MSEADDKMLARLDALDTLEPGELLPCPFCGGTAERIDFQDEEVEPDNFGGSCISCTQCHVSTAVVFGFKETLHSSWNERVRTK</sequence>
<dbReference type="EMBL" id="CP002083">
    <property type="protein sequence ID" value="ADJ22978.1"/>
    <property type="molecule type" value="Genomic_DNA"/>
</dbReference>
<organism evidence="1 2">
    <name type="scientific">Hyphomicrobium denitrificans (strain ATCC 51888 / DSM 1869 / NCIMB 11706 / TK 0415)</name>
    <dbReference type="NCBI Taxonomy" id="582899"/>
    <lineage>
        <taxon>Bacteria</taxon>
        <taxon>Pseudomonadati</taxon>
        <taxon>Pseudomonadota</taxon>
        <taxon>Alphaproteobacteria</taxon>
        <taxon>Hyphomicrobiales</taxon>
        <taxon>Hyphomicrobiaceae</taxon>
        <taxon>Hyphomicrobium</taxon>
    </lineage>
</organism>
<dbReference type="STRING" id="582899.Hden_1164"/>
<dbReference type="OrthoDB" id="7219996at2"/>
<dbReference type="Pfam" id="PF14354">
    <property type="entry name" value="Lar_restr_allev"/>
    <property type="match status" value="1"/>
</dbReference>
<dbReference type="Proteomes" id="UP000002033">
    <property type="component" value="Chromosome"/>
</dbReference>
<proteinExistence type="predicted"/>
<evidence type="ECO:0000313" key="1">
    <source>
        <dbReference type="EMBL" id="ADJ22978.1"/>
    </source>
</evidence>
<dbReference type="KEGG" id="hdn:Hden_1164"/>